<feature type="signal peptide" evidence="2">
    <location>
        <begin position="1"/>
        <end position="34"/>
    </location>
</feature>
<accession>A0A1F7WNL3</accession>
<feature type="compositionally biased region" description="Basic and acidic residues" evidence="1">
    <location>
        <begin position="86"/>
        <end position="104"/>
    </location>
</feature>
<feature type="region of interest" description="Disordered" evidence="1">
    <location>
        <begin position="40"/>
        <end position="126"/>
    </location>
</feature>
<name>A0A1F7WNL3_9BACT</name>
<dbReference type="STRING" id="1817813.A2008_06980"/>
<dbReference type="AlphaFoldDB" id="A0A1F7WNL3"/>
<keyword evidence="2" id="KW-0732">Signal</keyword>
<dbReference type="Proteomes" id="UP000178735">
    <property type="component" value="Unassembled WGS sequence"/>
</dbReference>
<evidence type="ECO:0000256" key="2">
    <source>
        <dbReference type="SAM" id="SignalP"/>
    </source>
</evidence>
<evidence type="ECO:0000313" key="3">
    <source>
        <dbReference type="EMBL" id="OGM03979.1"/>
    </source>
</evidence>
<proteinExistence type="predicted"/>
<feature type="chain" id="PRO_5009533519" evidence="2">
    <location>
        <begin position="35"/>
        <end position="201"/>
    </location>
</feature>
<dbReference type="EMBL" id="MGFH01000152">
    <property type="protein sequence ID" value="OGM03979.1"/>
    <property type="molecule type" value="Genomic_DNA"/>
</dbReference>
<evidence type="ECO:0000313" key="4">
    <source>
        <dbReference type="Proteomes" id="UP000178735"/>
    </source>
</evidence>
<evidence type="ECO:0000256" key="1">
    <source>
        <dbReference type="SAM" id="MobiDB-lite"/>
    </source>
</evidence>
<comment type="caution">
    <text evidence="3">The sequence shown here is derived from an EMBL/GenBank/DDBJ whole genome shotgun (WGS) entry which is preliminary data.</text>
</comment>
<feature type="compositionally biased region" description="Low complexity" evidence="1">
    <location>
        <begin position="42"/>
        <end position="81"/>
    </location>
</feature>
<protein>
    <submittedName>
        <fullName evidence="3">Uncharacterized protein</fullName>
    </submittedName>
</protein>
<gene>
    <name evidence="3" type="ORF">A2008_06980</name>
</gene>
<organism evidence="3 4">
    <name type="scientific">Candidatus Wallbacteria bacterium GWC2_49_35</name>
    <dbReference type="NCBI Taxonomy" id="1817813"/>
    <lineage>
        <taxon>Bacteria</taxon>
        <taxon>Candidatus Walliibacteriota</taxon>
    </lineage>
</organism>
<reference evidence="3 4" key="1">
    <citation type="journal article" date="2016" name="Nat. Commun.">
        <title>Thousands of microbial genomes shed light on interconnected biogeochemical processes in an aquifer system.</title>
        <authorList>
            <person name="Anantharaman K."/>
            <person name="Brown C.T."/>
            <person name="Hug L.A."/>
            <person name="Sharon I."/>
            <person name="Castelle C.J."/>
            <person name="Probst A.J."/>
            <person name="Thomas B.C."/>
            <person name="Singh A."/>
            <person name="Wilkins M.J."/>
            <person name="Karaoz U."/>
            <person name="Brodie E.L."/>
            <person name="Williams K.H."/>
            <person name="Hubbard S.S."/>
            <person name="Banfield J.F."/>
        </authorList>
    </citation>
    <scope>NUCLEOTIDE SEQUENCE [LARGE SCALE GENOMIC DNA]</scope>
</reference>
<sequence>MKELILKKKISLFKAVFFLFIIFCLLGWLNMASAQDEAAPVPGAETGAETAPGEETPAAETPAPAAETPEAEPAAAAPAAEPDVEEPFKEYEPKDKSKDPKDPFKPLIAPPPPVTPPTQQSVNIQKKTEVQVPPLPIKVTFIVGSDAKKVAVLQLNNKTYDMSAGEQEDSGLFKVLEITDNKVKIWDSRVQKERDIPLQGL</sequence>